<organism evidence="1 2">
    <name type="scientific">Pedobacter hartonius</name>
    <dbReference type="NCBI Taxonomy" id="425514"/>
    <lineage>
        <taxon>Bacteria</taxon>
        <taxon>Pseudomonadati</taxon>
        <taxon>Bacteroidota</taxon>
        <taxon>Sphingobacteriia</taxon>
        <taxon>Sphingobacteriales</taxon>
        <taxon>Sphingobacteriaceae</taxon>
        <taxon>Pedobacter</taxon>
    </lineage>
</organism>
<dbReference type="AlphaFoldDB" id="A0A1H4BXH8"/>
<name>A0A1H4BXH8_9SPHI</name>
<sequence>MPTNEKPKRNPKWNRDEIILALDLYFRIRPGQIHSSNPEVIALSILINKLPSFEDKPDQERYRNANGVSLKLSNFLAIDDSQEQKGMQSFSRLDQEIFNEFKDKKEILRNIVRKIKAALNDPEINLELQH</sequence>
<keyword evidence="2" id="KW-1185">Reference proteome</keyword>
<proteinExistence type="predicted"/>
<evidence type="ECO:0000313" key="2">
    <source>
        <dbReference type="Proteomes" id="UP000198850"/>
    </source>
</evidence>
<dbReference type="EMBL" id="FNRA01000003">
    <property type="protein sequence ID" value="SEA52783.1"/>
    <property type="molecule type" value="Genomic_DNA"/>
</dbReference>
<protein>
    <submittedName>
        <fullName evidence="1">5-methylcytosine-specific restriction enzyme A</fullName>
    </submittedName>
</protein>
<dbReference type="OrthoDB" id="9779761at2"/>
<reference evidence="1 2" key="1">
    <citation type="submission" date="2016-10" db="EMBL/GenBank/DDBJ databases">
        <authorList>
            <person name="de Groot N.N."/>
        </authorList>
    </citation>
    <scope>NUCLEOTIDE SEQUENCE [LARGE SCALE GENOMIC DNA]</scope>
    <source>
        <strain evidence="1 2">DSM 19033</strain>
    </source>
</reference>
<dbReference type="STRING" id="425514.SAMN05443550_103505"/>
<gene>
    <name evidence="1" type="ORF">SAMN05443550_103505</name>
</gene>
<evidence type="ECO:0000313" key="1">
    <source>
        <dbReference type="EMBL" id="SEA52783.1"/>
    </source>
</evidence>
<accession>A0A1H4BXH8</accession>
<dbReference type="RefSeq" id="WP_090556105.1">
    <property type="nucleotide sequence ID" value="NZ_FNRA01000003.1"/>
</dbReference>
<dbReference type="Proteomes" id="UP000198850">
    <property type="component" value="Unassembled WGS sequence"/>
</dbReference>